<dbReference type="InterPro" id="IPR006336">
    <property type="entry name" value="GCS2"/>
</dbReference>
<feature type="compositionally biased region" description="Low complexity" evidence="6">
    <location>
        <begin position="1"/>
        <end position="12"/>
    </location>
</feature>
<sequence>MNAAGAPRAAAAHPPPLSRADLRAPFTPPADRVERIGLEVENGVVDPDTGLAAPYEGPGGIEAILRAVLAERGGEPQFDTGRLTGVDLPDGVRITLEHGGQLEYSSAPVAGLDRAVTEARAMLEQLAELVGRFGLALLPGALLPFDRVEAMAWVPMVRGAVMREHFARIGAVGSGARRVMALSLSTQVHLDYLDERDFTEKLRMLMAASTPVAALFVNSPISGGRSNGMLSHRSRDWLRMDPARCGVMPPALRSGVGIGDVVDWALERPMIYRRRPDGSYRLAPERPFAALLREGFEDEDGSPPRYEDWLAHLSQIWTAVRVRGTLELRSGDGPPYRHLAAMPALWTGLGYHPESRAAAWELLRGFTADEHRSAAAALPSEGLRTMLGGERVLDLAAELVRLARAGLRARVDAGLEPERVLDHLDPLDEVLDTRRTFAEQCADRWEGDLRREPRRYVAEFRV</sequence>
<dbReference type="PANTHER" id="PTHR34378">
    <property type="entry name" value="GLUTAMATE--CYSTEINE LIGASE, CHLOROPLASTIC"/>
    <property type="match status" value="1"/>
</dbReference>
<keyword evidence="2 5" id="KW-0547">Nucleotide-binding</keyword>
<feature type="region of interest" description="Disordered" evidence="6">
    <location>
        <begin position="1"/>
        <end position="25"/>
    </location>
</feature>
<keyword evidence="8" id="KW-1185">Reference proteome</keyword>
<dbReference type="PIRSF" id="PIRSF017901">
    <property type="entry name" value="GCL"/>
    <property type="match status" value="1"/>
</dbReference>
<evidence type="ECO:0000313" key="8">
    <source>
        <dbReference type="Proteomes" id="UP001499863"/>
    </source>
</evidence>
<evidence type="ECO:0000256" key="2">
    <source>
        <dbReference type="ARBA" id="ARBA00022741"/>
    </source>
</evidence>
<evidence type="ECO:0000256" key="1">
    <source>
        <dbReference type="ARBA" id="ARBA00022598"/>
    </source>
</evidence>
<keyword evidence="3 5" id="KW-0067">ATP-binding</keyword>
<keyword evidence="1 5" id="KW-0436">Ligase</keyword>
<comment type="catalytic activity">
    <reaction evidence="4 5">
        <text>L-cysteine + L-glutamate + ATP = gamma-L-glutamyl-L-cysteine + ADP + phosphate + H(+)</text>
        <dbReference type="Rhea" id="RHEA:13285"/>
        <dbReference type="ChEBI" id="CHEBI:15378"/>
        <dbReference type="ChEBI" id="CHEBI:29985"/>
        <dbReference type="ChEBI" id="CHEBI:30616"/>
        <dbReference type="ChEBI" id="CHEBI:35235"/>
        <dbReference type="ChEBI" id="CHEBI:43474"/>
        <dbReference type="ChEBI" id="CHEBI:58173"/>
        <dbReference type="ChEBI" id="CHEBI:456216"/>
        <dbReference type="EC" id="6.3.2.2"/>
    </reaction>
</comment>
<name>A0ABN1YB67_9ACTN</name>
<dbReference type="RefSeq" id="WP_344338968.1">
    <property type="nucleotide sequence ID" value="NZ_BAAAKJ010000255.1"/>
</dbReference>
<organism evidence="7 8">
    <name type="scientific">Kitasatospora putterlickiae</name>
    <dbReference type="NCBI Taxonomy" id="221725"/>
    <lineage>
        <taxon>Bacteria</taxon>
        <taxon>Bacillati</taxon>
        <taxon>Actinomycetota</taxon>
        <taxon>Actinomycetes</taxon>
        <taxon>Kitasatosporales</taxon>
        <taxon>Streptomycetaceae</taxon>
        <taxon>Kitasatospora</taxon>
    </lineage>
</organism>
<evidence type="ECO:0000256" key="3">
    <source>
        <dbReference type="ARBA" id="ARBA00022840"/>
    </source>
</evidence>
<evidence type="ECO:0000313" key="7">
    <source>
        <dbReference type="EMBL" id="GAA1403007.1"/>
    </source>
</evidence>
<evidence type="ECO:0000256" key="4">
    <source>
        <dbReference type="ARBA" id="ARBA00048819"/>
    </source>
</evidence>
<dbReference type="Proteomes" id="UP001499863">
    <property type="component" value="Unassembled WGS sequence"/>
</dbReference>
<dbReference type="Pfam" id="PF04107">
    <property type="entry name" value="GCS2"/>
    <property type="match status" value="1"/>
</dbReference>
<accession>A0ABN1YB67</accession>
<comment type="function">
    <text evidence="5">Catalyzes the synthesis of gamma-glutamylcysteine (gamma-GC).</text>
</comment>
<dbReference type="Gene3D" id="3.30.590.20">
    <property type="match status" value="1"/>
</dbReference>
<dbReference type="PANTHER" id="PTHR34378:SF1">
    <property type="entry name" value="GLUTAMATE--CYSTEINE LIGASE, CHLOROPLASTIC"/>
    <property type="match status" value="1"/>
</dbReference>
<comment type="similarity">
    <text evidence="5">Belongs to the glutamate--cysteine ligase type 2 family. EgtA subfamily.</text>
</comment>
<dbReference type="EMBL" id="BAAAKJ010000255">
    <property type="protein sequence ID" value="GAA1403007.1"/>
    <property type="molecule type" value="Genomic_DNA"/>
</dbReference>
<evidence type="ECO:0000256" key="5">
    <source>
        <dbReference type="PIRNR" id="PIRNR017901"/>
    </source>
</evidence>
<dbReference type="InterPro" id="IPR014746">
    <property type="entry name" value="Gln_synth/guanido_kin_cat_dom"/>
</dbReference>
<protein>
    <recommendedName>
        <fullName evidence="5">Glutamate--cysteine ligase</fullName>
        <ecNumber evidence="5">6.3.2.2</ecNumber>
    </recommendedName>
</protein>
<dbReference type="EC" id="6.3.2.2" evidence="5"/>
<comment type="caution">
    <text evidence="7">The sequence shown here is derived from an EMBL/GenBank/DDBJ whole genome shotgun (WGS) entry which is preliminary data.</text>
</comment>
<gene>
    <name evidence="7" type="ORF">GCM10009639_47120</name>
</gene>
<evidence type="ECO:0000256" key="6">
    <source>
        <dbReference type="SAM" id="MobiDB-lite"/>
    </source>
</evidence>
<dbReference type="SUPFAM" id="SSF55931">
    <property type="entry name" value="Glutamine synthetase/guanido kinase"/>
    <property type="match status" value="1"/>
</dbReference>
<reference evidence="7 8" key="1">
    <citation type="journal article" date="2019" name="Int. J. Syst. Evol. Microbiol.">
        <title>The Global Catalogue of Microorganisms (GCM) 10K type strain sequencing project: providing services to taxonomists for standard genome sequencing and annotation.</title>
        <authorList>
            <consortium name="The Broad Institute Genomics Platform"/>
            <consortium name="The Broad Institute Genome Sequencing Center for Infectious Disease"/>
            <person name="Wu L."/>
            <person name="Ma J."/>
        </authorList>
    </citation>
    <scope>NUCLEOTIDE SEQUENCE [LARGE SCALE GENOMIC DNA]</scope>
    <source>
        <strain evidence="7 8">JCM 12393</strain>
    </source>
</reference>
<dbReference type="GO" id="GO:0016874">
    <property type="term" value="F:ligase activity"/>
    <property type="evidence" value="ECO:0007669"/>
    <property type="project" value="UniProtKB-KW"/>
</dbReference>
<proteinExistence type="inferred from homology"/>
<dbReference type="InterPro" id="IPR035434">
    <property type="entry name" value="GCL_bact_plant"/>
</dbReference>